<name>A0A9N8ENE6_9STRA</name>
<evidence type="ECO:0000313" key="2">
    <source>
        <dbReference type="EMBL" id="CAB9523179.1"/>
    </source>
</evidence>
<dbReference type="AlphaFoldDB" id="A0A9N8ENE6"/>
<comment type="caution">
    <text evidence="2">The sequence shown here is derived from an EMBL/GenBank/DDBJ whole genome shotgun (WGS) entry which is preliminary data.</text>
</comment>
<gene>
    <name evidence="2" type="ORF">SEMRO_1386_G268310.1</name>
</gene>
<dbReference type="PROSITE" id="PS51184">
    <property type="entry name" value="JMJC"/>
    <property type="match status" value="1"/>
</dbReference>
<dbReference type="Pfam" id="PF13621">
    <property type="entry name" value="Cupin_8"/>
    <property type="match status" value="1"/>
</dbReference>
<keyword evidence="3" id="KW-1185">Reference proteome</keyword>
<evidence type="ECO:0000313" key="3">
    <source>
        <dbReference type="Proteomes" id="UP001153069"/>
    </source>
</evidence>
<accession>A0A9N8ENE6</accession>
<dbReference type="SMART" id="SM00558">
    <property type="entry name" value="JmjC"/>
    <property type="match status" value="1"/>
</dbReference>
<dbReference type="Proteomes" id="UP001153069">
    <property type="component" value="Unassembled WGS sequence"/>
</dbReference>
<dbReference type="InterPro" id="IPR003347">
    <property type="entry name" value="JmjC_dom"/>
</dbReference>
<keyword evidence="2" id="KW-0378">Hydrolase</keyword>
<sequence length="390" mass="44199">MTVQELQSKQQSKEDVLDRPILITNAMDPSICEEICDKWMETVGDEQITVQRQHDHTTTLYDCTVQESLDWIMLKSKPGDAFFAFVEGLLDQGRLRQGALKDRLVAARENVFSPTDGENWFDYFPNPPTDCIVLAGEGATSTLHRDPFEWTGTSLCLEGRKLWRFLQPHEAPGHVLDHLQWDHYLDSYRLNSMAWKKGDNNGGHDDRKDHDEDAITISAGWQSDLSLYNDNDGDSSPHAAKTRFSARQLAEMTESQAEEFLQDMVRSTNYLAPHDDIGKILREQPSPSAVVAVVQHPGELLIIPPYWYHQTYAPEPSLAVASQRCGTRLDAARVVNHILSLQQEPKPTATDPSWREQLIESLLMGKNIDPKTTVDQIFQHIGATTSRHKQ</sequence>
<proteinExistence type="predicted"/>
<feature type="domain" description="JmjC" evidence="1">
    <location>
        <begin position="102"/>
        <end position="342"/>
    </location>
</feature>
<protein>
    <submittedName>
        <fullName evidence="2">Alpha beta hydrolase</fullName>
    </submittedName>
</protein>
<organism evidence="2 3">
    <name type="scientific">Seminavis robusta</name>
    <dbReference type="NCBI Taxonomy" id="568900"/>
    <lineage>
        <taxon>Eukaryota</taxon>
        <taxon>Sar</taxon>
        <taxon>Stramenopiles</taxon>
        <taxon>Ochrophyta</taxon>
        <taxon>Bacillariophyta</taxon>
        <taxon>Bacillariophyceae</taxon>
        <taxon>Bacillariophycidae</taxon>
        <taxon>Naviculales</taxon>
        <taxon>Naviculaceae</taxon>
        <taxon>Seminavis</taxon>
    </lineage>
</organism>
<dbReference type="InterPro" id="IPR041667">
    <property type="entry name" value="Cupin_8"/>
</dbReference>
<dbReference type="Gene3D" id="2.60.120.650">
    <property type="entry name" value="Cupin"/>
    <property type="match status" value="1"/>
</dbReference>
<reference evidence="2" key="1">
    <citation type="submission" date="2020-06" db="EMBL/GenBank/DDBJ databases">
        <authorList>
            <consortium name="Plant Systems Biology data submission"/>
        </authorList>
    </citation>
    <scope>NUCLEOTIDE SEQUENCE</scope>
    <source>
        <strain evidence="2">D6</strain>
    </source>
</reference>
<dbReference type="SUPFAM" id="SSF51197">
    <property type="entry name" value="Clavaminate synthase-like"/>
    <property type="match status" value="1"/>
</dbReference>
<dbReference type="GO" id="GO:0016787">
    <property type="term" value="F:hydrolase activity"/>
    <property type="evidence" value="ECO:0007669"/>
    <property type="project" value="UniProtKB-KW"/>
</dbReference>
<evidence type="ECO:0000259" key="1">
    <source>
        <dbReference type="PROSITE" id="PS51184"/>
    </source>
</evidence>
<dbReference type="OrthoDB" id="47110at2759"/>
<dbReference type="EMBL" id="CAICTM010001384">
    <property type="protein sequence ID" value="CAB9523179.1"/>
    <property type="molecule type" value="Genomic_DNA"/>
</dbReference>